<comment type="caution">
    <text evidence="1">The sequence shown here is derived from an EMBL/GenBank/DDBJ whole genome shotgun (WGS) entry which is preliminary data.</text>
</comment>
<dbReference type="Proteomes" id="UP000030418">
    <property type="component" value="Unassembled WGS sequence"/>
</dbReference>
<reference evidence="1 2" key="1">
    <citation type="submission" date="2014-08" db="EMBL/GenBank/DDBJ databases">
        <title>Chaperone-usher fimbriae in a diverse selection of Gallibacterium genomes.</title>
        <authorList>
            <person name="Kudirkiene E."/>
            <person name="Bager R.J."/>
            <person name="Johnson T.J."/>
            <person name="Bojesen A.M."/>
        </authorList>
    </citation>
    <scope>NUCLEOTIDE SEQUENCE [LARGE SCALE GENOMIC DNA]</scope>
    <source>
        <strain evidence="1 2">CCM5976</strain>
    </source>
</reference>
<evidence type="ECO:0000313" key="1">
    <source>
        <dbReference type="EMBL" id="KGQ30052.1"/>
    </source>
</evidence>
<evidence type="ECO:0000313" key="2">
    <source>
        <dbReference type="Proteomes" id="UP000030418"/>
    </source>
</evidence>
<organism evidence="1 2">
    <name type="scientific">Gallibacterium genomosp. 2</name>
    <dbReference type="NCBI Taxonomy" id="155517"/>
    <lineage>
        <taxon>Bacteria</taxon>
        <taxon>Pseudomonadati</taxon>
        <taxon>Pseudomonadota</taxon>
        <taxon>Gammaproteobacteria</taxon>
        <taxon>Pasteurellales</taxon>
        <taxon>Pasteurellaceae</taxon>
        <taxon>Gallibacterium</taxon>
    </lineage>
</organism>
<evidence type="ECO:0008006" key="3">
    <source>
        <dbReference type="Google" id="ProtNLM"/>
    </source>
</evidence>
<dbReference type="AlphaFoldDB" id="A0A0A2XG99"/>
<proteinExistence type="predicted"/>
<dbReference type="EMBL" id="JPXY01000058">
    <property type="protein sequence ID" value="KGQ30052.1"/>
    <property type="molecule type" value="Genomic_DNA"/>
</dbReference>
<accession>A0A0A2XG99</accession>
<dbReference type="InterPro" id="IPR021502">
    <property type="entry name" value="DUF3158"/>
</dbReference>
<protein>
    <recommendedName>
        <fullName evidence="3">DUF3158 family protein</fullName>
    </recommendedName>
</protein>
<dbReference type="RefSeq" id="WP_039136935.1">
    <property type="nucleotide sequence ID" value="NZ_JPXY01000058.1"/>
</dbReference>
<sequence>MPNNYNALTKEDYQNLIFNTPLNSALKMLFNPIQSADDYTILKQYIEESRNELFKIAQSILYAAKSYPLNHLPIIFIIDSQNSSGGKFLCWRDQSNGRSGKYAWDKLIINNHVPIEIRSVLRDLEKDRIAFNMQMSILNFILRQCRECSLKIQEIDTLFMEHNKEVHYR</sequence>
<gene>
    <name evidence="1" type="ORF">P375_11050</name>
</gene>
<name>A0A0A2XG99_9PAST</name>
<keyword evidence="2" id="KW-1185">Reference proteome</keyword>
<dbReference type="Pfam" id="PF11358">
    <property type="entry name" value="DUF3158"/>
    <property type="match status" value="1"/>
</dbReference>